<evidence type="ECO:0000313" key="4">
    <source>
        <dbReference type="Proteomes" id="UP000276133"/>
    </source>
</evidence>
<evidence type="ECO:0000259" key="2">
    <source>
        <dbReference type="PROSITE" id="PS50882"/>
    </source>
</evidence>
<feature type="domain" description="YTH" evidence="2">
    <location>
        <begin position="74"/>
        <end position="208"/>
    </location>
</feature>
<dbReference type="AlphaFoldDB" id="A0A3M7T174"/>
<dbReference type="Gene3D" id="3.10.590.10">
    <property type="entry name" value="ph1033 like domains"/>
    <property type="match status" value="1"/>
</dbReference>
<feature type="region of interest" description="Disordered" evidence="1">
    <location>
        <begin position="258"/>
        <end position="294"/>
    </location>
</feature>
<evidence type="ECO:0000256" key="1">
    <source>
        <dbReference type="SAM" id="MobiDB-lite"/>
    </source>
</evidence>
<dbReference type="GO" id="GO:0061157">
    <property type="term" value="P:mRNA destabilization"/>
    <property type="evidence" value="ECO:0007669"/>
    <property type="project" value="TreeGrafter"/>
</dbReference>
<reference evidence="3 4" key="1">
    <citation type="journal article" date="2018" name="Sci. Rep.">
        <title>Genomic signatures of local adaptation to the degree of environmental predictability in rotifers.</title>
        <authorList>
            <person name="Franch-Gras L."/>
            <person name="Hahn C."/>
            <person name="Garcia-Roger E.M."/>
            <person name="Carmona M.J."/>
            <person name="Serra M."/>
            <person name="Gomez A."/>
        </authorList>
    </citation>
    <scope>NUCLEOTIDE SEQUENCE [LARGE SCALE GENOMIC DNA]</scope>
    <source>
        <strain evidence="3">HYR1</strain>
    </source>
</reference>
<dbReference type="CDD" id="cd21134">
    <property type="entry name" value="YTH"/>
    <property type="match status" value="1"/>
</dbReference>
<proteinExistence type="predicted"/>
<comment type="caution">
    <text evidence="3">The sequence shown here is derived from an EMBL/GenBank/DDBJ whole genome shotgun (WGS) entry which is preliminary data.</text>
</comment>
<gene>
    <name evidence="3" type="ORF">BpHYR1_017666</name>
</gene>
<accession>A0A3M7T174</accession>
<dbReference type="GO" id="GO:1990247">
    <property type="term" value="F:N6-methyladenosine-containing RNA reader activity"/>
    <property type="evidence" value="ECO:0007669"/>
    <property type="project" value="TreeGrafter"/>
</dbReference>
<dbReference type="STRING" id="10195.A0A3M7T174"/>
<dbReference type="GO" id="GO:0003729">
    <property type="term" value="F:mRNA binding"/>
    <property type="evidence" value="ECO:0007669"/>
    <property type="project" value="TreeGrafter"/>
</dbReference>
<dbReference type="GO" id="GO:0005737">
    <property type="term" value="C:cytoplasm"/>
    <property type="evidence" value="ECO:0007669"/>
    <property type="project" value="TreeGrafter"/>
</dbReference>
<dbReference type="PANTHER" id="PTHR12357:SF89">
    <property type="entry name" value="YTH DOMAIN-CONTAINING FAMILY PROTEIN"/>
    <property type="match status" value="1"/>
</dbReference>
<dbReference type="InterPro" id="IPR045168">
    <property type="entry name" value="YTH_prot"/>
</dbReference>
<dbReference type="EMBL" id="REGN01000451">
    <property type="protein sequence ID" value="RNA41803.1"/>
    <property type="molecule type" value="Genomic_DNA"/>
</dbReference>
<dbReference type="Proteomes" id="UP000276133">
    <property type="component" value="Unassembled WGS sequence"/>
</dbReference>
<keyword evidence="4" id="KW-1185">Reference proteome</keyword>
<dbReference type="InterPro" id="IPR007275">
    <property type="entry name" value="YTH_domain"/>
</dbReference>
<feature type="compositionally biased region" description="Polar residues" evidence="1">
    <location>
        <begin position="260"/>
        <end position="276"/>
    </location>
</feature>
<protein>
    <submittedName>
        <fullName evidence="3">YTH domain-containing family 2</fullName>
    </submittedName>
</protein>
<sequence>MLFFLNSRQNSDLCPTTSSTFSKPPNFDYHLQQQFYNEYKNFYGPKIDIDSSIIDSLNPSEFCYAGEQEGAKDSRFFVIKSNSRDDVLHSIKHGIWCSTKYGNNKLNQAFLDKKSHASIYLFFSVNTSGMFSGMAEMTSQVDFDAKSELWTQDKWKGKFDLKWIFVKDVPNSKLKHITLPNNENKPVTHSRDAQEIPFDSGVEMLNIFRSYKHMTTLLENQSDLYQADSYMYNLMFHFYAAQARYSKYHYRSSDYKWKNPAQNKENNATSSMSDTSTDPKDCASTCESAEAPAN</sequence>
<dbReference type="PANTHER" id="PTHR12357">
    <property type="entry name" value="YTH YT521-B HOMOLOGY DOMAIN-CONTAINING"/>
    <property type="match status" value="1"/>
</dbReference>
<dbReference type="OrthoDB" id="306690at2759"/>
<evidence type="ECO:0000313" key="3">
    <source>
        <dbReference type="EMBL" id="RNA41803.1"/>
    </source>
</evidence>
<dbReference type="Pfam" id="PF04146">
    <property type="entry name" value="YTH"/>
    <property type="match status" value="1"/>
</dbReference>
<dbReference type="PROSITE" id="PS50882">
    <property type="entry name" value="YTH"/>
    <property type="match status" value="1"/>
</dbReference>
<name>A0A3M7T174_BRAPC</name>
<organism evidence="3 4">
    <name type="scientific">Brachionus plicatilis</name>
    <name type="common">Marine rotifer</name>
    <name type="synonym">Brachionus muelleri</name>
    <dbReference type="NCBI Taxonomy" id="10195"/>
    <lineage>
        <taxon>Eukaryota</taxon>
        <taxon>Metazoa</taxon>
        <taxon>Spiralia</taxon>
        <taxon>Gnathifera</taxon>
        <taxon>Rotifera</taxon>
        <taxon>Eurotatoria</taxon>
        <taxon>Monogononta</taxon>
        <taxon>Pseudotrocha</taxon>
        <taxon>Ploima</taxon>
        <taxon>Brachionidae</taxon>
        <taxon>Brachionus</taxon>
    </lineage>
</organism>